<feature type="domain" description="Ferric oxidoreductase" evidence="6">
    <location>
        <begin position="12"/>
        <end position="134"/>
    </location>
</feature>
<evidence type="ECO:0000313" key="7">
    <source>
        <dbReference type="EMBL" id="XDI03780.1"/>
    </source>
</evidence>
<protein>
    <submittedName>
        <fullName evidence="7">Ferric reductase-like transmembrane domain-containing protein</fullName>
    </submittedName>
</protein>
<evidence type="ECO:0000256" key="5">
    <source>
        <dbReference type="SAM" id="Phobius"/>
    </source>
</evidence>
<keyword evidence="2 5" id="KW-0812">Transmembrane</keyword>
<dbReference type="AlphaFoldDB" id="A0AB39BBM9"/>
<gene>
    <name evidence="7" type="ORF">ABFY20_10490</name>
</gene>
<dbReference type="EMBL" id="CP162511">
    <property type="protein sequence ID" value="XDI03780.1"/>
    <property type="molecule type" value="Genomic_DNA"/>
</dbReference>
<name>A0AB39BBM9_9MICO</name>
<feature type="transmembrane region" description="Helical" evidence="5">
    <location>
        <begin position="51"/>
        <end position="70"/>
    </location>
</feature>
<dbReference type="InterPro" id="IPR013130">
    <property type="entry name" value="Fe3_Rdtase_TM_dom"/>
</dbReference>
<evidence type="ECO:0000256" key="3">
    <source>
        <dbReference type="ARBA" id="ARBA00022989"/>
    </source>
</evidence>
<comment type="subcellular location">
    <subcellularLocation>
        <location evidence="1">Membrane</location>
        <topology evidence="1">Multi-pass membrane protein</topology>
    </subcellularLocation>
</comment>
<dbReference type="GO" id="GO:0016020">
    <property type="term" value="C:membrane"/>
    <property type="evidence" value="ECO:0007669"/>
    <property type="project" value="UniProtKB-SubCell"/>
</dbReference>
<keyword evidence="3 5" id="KW-1133">Transmembrane helix</keyword>
<evidence type="ECO:0000256" key="2">
    <source>
        <dbReference type="ARBA" id="ARBA00022692"/>
    </source>
</evidence>
<evidence type="ECO:0000256" key="1">
    <source>
        <dbReference type="ARBA" id="ARBA00004141"/>
    </source>
</evidence>
<feature type="transmembrane region" description="Helical" evidence="5">
    <location>
        <begin position="122"/>
        <end position="140"/>
    </location>
</feature>
<keyword evidence="4 5" id="KW-0472">Membrane</keyword>
<dbReference type="RefSeq" id="WP_368496198.1">
    <property type="nucleotide sequence ID" value="NZ_CP162511.1"/>
</dbReference>
<accession>A0AB39BBM9</accession>
<feature type="transmembrane region" description="Helical" evidence="5">
    <location>
        <begin position="146"/>
        <end position="167"/>
    </location>
</feature>
<proteinExistence type="predicted"/>
<feature type="transmembrane region" description="Helical" evidence="5">
    <location>
        <begin position="90"/>
        <end position="110"/>
    </location>
</feature>
<feature type="transmembrane region" description="Helical" evidence="5">
    <location>
        <begin position="6"/>
        <end position="30"/>
    </location>
</feature>
<evidence type="ECO:0000259" key="6">
    <source>
        <dbReference type="Pfam" id="PF01794"/>
    </source>
</evidence>
<reference evidence="7" key="1">
    <citation type="submission" date="2024-05" db="EMBL/GenBank/DDBJ databases">
        <title>Herbiconiux sp. A18JL235.</title>
        <authorList>
            <person name="Zhang G."/>
        </authorList>
    </citation>
    <scope>NUCLEOTIDE SEQUENCE</scope>
    <source>
        <strain evidence="7">A18JL235</strain>
    </source>
</reference>
<organism evidence="7">
    <name type="scientific">Herbiconiux sp. A18JL235</name>
    <dbReference type="NCBI Taxonomy" id="3152363"/>
    <lineage>
        <taxon>Bacteria</taxon>
        <taxon>Bacillati</taxon>
        <taxon>Actinomycetota</taxon>
        <taxon>Actinomycetes</taxon>
        <taxon>Micrococcales</taxon>
        <taxon>Microbacteriaceae</taxon>
        <taxon>Herbiconiux</taxon>
    </lineage>
</organism>
<evidence type="ECO:0000256" key="4">
    <source>
        <dbReference type="ARBA" id="ARBA00023136"/>
    </source>
</evidence>
<sequence length="190" mass="20692">MSEVLWAIGRISGVMSLLLFTASVLLGVLTRAGKPLPGLPRFGIVLVHRNVSLLASAFLVLHVLTLLGDSYAKLSLVDIVIPFLASYEPFWQGLGTVAFDLVVAVVITALLRHRLPARVFRLVHWIVYLLWPVALLHSLGNGTDGSSGWFVALAVVSAASVAAAVIWRVASARFRSAPLERAERTMQRMR</sequence>
<dbReference type="Pfam" id="PF01794">
    <property type="entry name" value="Ferric_reduct"/>
    <property type="match status" value="1"/>
</dbReference>